<dbReference type="InterPro" id="IPR024084">
    <property type="entry name" value="IsoPropMal-DH-like_dom"/>
</dbReference>
<evidence type="ECO:0000256" key="4">
    <source>
        <dbReference type="ARBA" id="ARBA00013126"/>
    </source>
</evidence>
<proteinExistence type="inferred from homology"/>
<dbReference type="InterPro" id="IPR011829">
    <property type="entry name" value="TTC_DH"/>
</dbReference>
<protein>
    <recommendedName>
        <fullName evidence="4">D-malate dehydrogenase (decarboxylating)</fullName>
        <ecNumber evidence="4">1.1.1.83</ecNumber>
    </recommendedName>
</protein>
<comment type="caution">
    <text evidence="11">The sequence shown here is derived from an EMBL/GenBank/DDBJ whole genome shotgun (WGS) entry which is preliminary data.</text>
</comment>
<evidence type="ECO:0000313" key="12">
    <source>
        <dbReference type="Proteomes" id="UP001567350"/>
    </source>
</evidence>
<organism evidence="11 12">
    <name type="scientific">Comamonas jiangduensis</name>
    <dbReference type="NCBI Taxonomy" id="1194168"/>
    <lineage>
        <taxon>Bacteria</taxon>
        <taxon>Pseudomonadati</taxon>
        <taxon>Pseudomonadota</taxon>
        <taxon>Betaproteobacteria</taxon>
        <taxon>Burkholderiales</taxon>
        <taxon>Comamonadaceae</taxon>
        <taxon>Comamonas</taxon>
    </lineage>
</organism>
<dbReference type="Gene3D" id="3.40.718.10">
    <property type="entry name" value="Isopropylmalate Dehydrogenase"/>
    <property type="match status" value="1"/>
</dbReference>
<evidence type="ECO:0000256" key="3">
    <source>
        <dbReference type="ARBA" id="ARBA00007769"/>
    </source>
</evidence>
<dbReference type="PANTHER" id="PTHR43275">
    <property type="entry name" value="D-MALATE DEHYDROGENASE [DECARBOXYLATING]"/>
    <property type="match status" value="1"/>
</dbReference>
<dbReference type="InterPro" id="IPR050501">
    <property type="entry name" value="ICDH/IPMDH"/>
</dbReference>
<dbReference type="RefSeq" id="WP_370891360.1">
    <property type="nucleotide sequence ID" value="NZ_JBGJLR010000005.1"/>
</dbReference>
<evidence type="ECO:0000256" key="6">
    <source>
        <dbReference type="ARBA" id="ARBA00023002"/>
    </source>
</evidence>
<keyword evidence="6 11" id="KW-0560">Oxidoreductase</keyword>
<keyword evidence="8" id="KW-0464">Manganese</keyword>
<dbReference type="NCBIfam" id="TIGR02089">
    <property type="entry name" value="TTC"/>
    <property type="match status" value="1"/>
</dbReference>
<evidence type="ECO:0000259" key="10">
    <source>
        <dbReference type="SMART" id="SM01329"/>
    </source>
</evidence>
<dbReference type="EC" id="1.1.1.83" evidence="4"/>
<accession>A0ABV4IBT3</accession>
<feature type="domain" description="Isopropylmalate dehydrogenase-like" evidence="10">
    <location>
        <begin position="6"/>
        <end position="355"/>
    </location>
</feature>
<gene>
    <name evidence="11" type="ORF">ACBP88_07430</name>
</gene>
<dbReference type="EMBL" id="JBGJLR010000005">
    <property type="protein sequence ID" value="MEZ2739295.1"/>
    <property type="molecule type" value="Genomic_DNA"/>
</dbReference>
<comment type="similarity">
    <text evidence="3">Belongs to the isocitrate and isopropylmalate dehydrogenases family.</text>
</comment>
<keyword evidence="7" id="KW-0520">NAD</keyword>
<dbReference type="SUPFAM" id="SSF53659">
    <property type="entry name" value="Isocitrate/Isopropylmalate dehydrogenase-like"/>
    <property type="match status" value="1"/>
</dbReference>
<evidence type="ECO:0000256" key="2">
    <source>
        <dbReference type="ARBA" id="ARBA00001946"/>
    </source>
</evidence>
<comment type="catalytic activity">
    <reaction evidence="9">
        <text>(R)-malate + NAD(+) = pyruvate + CO2 + NADH</text>
        <dbReference type="Rhea" id="RHEA:18365"/>
        <dbReference type="ChEBI" id="CHEBI:15361"/>
        <dbReference type="ChEBI" id="CHEBI:15588"/>
        <dbReference type="ChEBI" id="CHEBI:16526"/>
        <dbReference type="ChEBI" id="CHEBI:57540"/>
        <dbReference type="ChEBI" id="CHEBI:57945"/>
        <dbReference type="EC" id="1.1.1.83"/>
    </reaction>
</comment>
<dbReference type="GO" id="GO:0009027">
    <property type="term" value="F:tartrate dehydrogenase activity"/>
    <property type="evidence" value="ECO:0007669"/>
    <property type="project" value="UniProtKB-EC"/>
</dbReference>
<dbReference type="Pfam" id="PF00180">
    <property type="entry name" value="Iso_dh"/>
    <property type="match status" value="1"/>
</dbReference>
<dbReference type="InterPro" id="IPR019818">
    <property type="entry name" value="IsoCit/isopropylmalate_DH_CS"/>
</dbReference>
<keyword evidence="12" id="KW-1185">Reference proteome</keyword>
<dbReference type="Proteomes" id="UP001567350">
    <property type="component" value="Unassembled WGS sequence"/>
</dbReference>
<name>A0ABV4IBT3_9BURK</name>
<evidence type="ECO:0000256" key="8">
    <source>
        <dbReference type="ARBA" id="ARBA00023211"/>
    </source>
</evidence>
<dbReference type="PANTHER" id="PTHR43275:SF1">
    <property type="entry name" value="D-MALATE DEHYDROGENASE [DECARBOXYLATING]"/>
    <property type="match status" value="1"/>
</dbReference>
<comment type="cofactor">
    <cofactor evidence="1">
        <name>Mn(2+)</name>
        <dbReference type="ChEBI" id="CHEBI:29035"/>
    </cofactor>
</comment>
<reference evidence="11 12" key="1">
    <citation type="submission" date="2024-08" db="EMBL/GenBank/DDBJ databases">
        <authorList>
            <person name="Feng Z."/>
            <person name="Ronholm J."/>
        </authorList>
    </citation>
    <scope>NUCLEOTIDE SEQUENCE [LARGE SCALE GENOMIC DNA]</scope>
    <source>
        <strain evidence="11 12">4-AB0-8</strain>
    </source>
</reference>
<dbReference type="PROSITE" id="PS00470">
    <property type="entry name" value="IDH_IMDH"/>
    <property type="match status" value="1"/>
</dbReference>
<comment type="cofactor">
    <cofactor evidence="2">
        <name>Mg(2+)</name>
        <dbReference type="ChEBI" id="CHEBI:18420"/>
    </cofactor>
</comment>
<sequence>MSHPKKIAVIAGDGIGKEVMPEGLRALEAAAAKFNLPLEFHHFDWAHCDYYAAHGQMMPDDWKAQLAGMDAIFFGAVGWPATVPDHISLWGSLLKFRREFDQYINLRPVRLFEGVPCPLAGRKPGDIDYYVVRENTEGEYTALGGIMFEGTDREICIQESVYSKHGAKRLLKYAFDLAQSRSKKHVTLATKSNGIAISMPWWDKQADAMHQHYPEVTLDKQHIDILTARFVLQPGRFDVVAATNLFGDILSDLGPATTGTIGLAPSANLNPERTFPSLFEPVHGSAPDIYGKNIANPIAMVWSGALMLDFLGHSQGQWRAAHDAIVAAIEEVIKTGPKTPDLGGSATTPEVGKAIAEQLL</sequence>
<evidence type="ECO:0000256" key="7">
    <source>
        <dbReference type="ARBA" id="ARBA00023027"/>
    </source>
</evidence>
<evidence type="ECO:0000256" key="5">
    <source>
        <dbReference type="ARBA" id="ARBA00022723"/>
    </source>
</evidence>
<evidence type="ECO:0000256" key="9">
    <source>
        <dbReference type="ARBA" id="ARBA00049301"/>
    </source>
</evidence>
<evidence type="ECO:0000256" key="1">
    <source>
        <dbReference type="ARBA" id="ARBA00001936"/>
    </source>
</evidence>
<keyword evidence="5" id="KW-0479">Metal-binding</keyword>
<dbReference type="SMART" id="SM01329">
    <property type="entry name" value="Iso_dh"/>
    <property type="match status" value="1"/>
</dbReference>
<evidence type="ECO:0000313" key="11">
    <source>
        <dbReference type="EMBL" id="MEZ2739295.1"/>
    </source>
</evidence>